<comment type="pathway">
    <text evidence="1">Protein modification; protein ubiquitination.</text>
</comment>
<dbReference type="PROSITE" id="PS50097">
    <property type="entry name" value="BTB"/>
    <property type="match status" value="1"/>
</dbReference>
<dbReference type="PANTHER" id="PTHR26379:SF293">
    <property type="entry name" value="BTB_POZ AND MATH DOMAIN-CONTAINING PROTEIN 3"/>
    <property type="match status" value="1"/>
</dbReference>
<dbReference type="Proteomes" id="UP000827889">
    <property type="component" value="Chromosome 5"/>
</dbReference>
<evidence type="ECO:0000313" key="7">
    <source>
        <dbReference type="RefSeq" id="XP_030534640.1"/>
    </source>
</evidence>
<dbReference type="CDD" id="cd18280">
    <property type="entry name" value="BTB_POZ_BPM_plant"/>
    <property type="match status" value="1"/>
</dbReference>
<sequence>MRTAGTSTSRGPAPAAVAPPTAARHDERDSIMVFDMATDSCIVTIPNIWRAQAVGEYVCSEVFAAGGYDWAICFYPGGMNPEDSDYSSAFVALMTEASDARACFMLKLEDQGAQENHHPYGKLCGPYTLMKGYMWGFHRFLKRDHLRASRCIKDDCLILHCTVGFVKAPLRRRRHYRVVVPPSDIGQGLKALLDSSLGTDIDFVVGDQIFKAHKVILAARSSVFRAQFFGPISGGDIKKLVVEGVDPSIFKAMLEYIYTDQFPDIGKIAGSTSHPASTNVVMHLTAAADYYCLDRLRLLCESKLSKHITVDTVVNIIALADRYQLHKLKGACLEFATNPANLRALIESEGLMHLERTCPSVLMHLVLAGRRMQCSSGRLRIFHE</sequence>
<dbReference type="GeneID" id="115743806"/>
<dbReference type="SUPFAM" id="SSF49599">
    <property type="entry name" value="TRAF domain-like"/>
    <property type="match status" value="1"/>
</dbReference>
<dbReference type="InterPro" id="IPR056423">
    <property type="entry name" value="BACK_BPM_SPOP"/>
</dbReference>
<dbReference type="Gene3D" id="3.30.710.10">
    <property type="entry name" value="Potassium Channel Kv1.1, Chain A"/>
    <property type="match status" value="1"/>
</dbReference>
<dbReference type="InterPro" id="IPR002083">
    <property type="entry name" value="MATH/TRAF_dom"/>
</dbReference>
<feature type="domain" description="MATH" evidence="5">
    <location>
        <begin position="38"/>
        <end position="163"/>
    </location>
</feature>
<feature type="compositionally biased region" description="Low complexity" evidence="3">
    <location>
        <begin position="12"/>
        <end position="22"/>
    </location>
</feature>
<dbReference type="Pfam" id="PF22486">
    <property type="entry name" value="MATH_2"/>
    <property type="match status" value="1"/>
</dbReference>
<dbReference type="InterPro" id="IPR008974">
    <property type="entry name" value="TRAF-like"/>
</dbReference>
<dbReference type="CDD" id="cd00121">
    <property type="entry name" value="MATH"/>
    <property type="match status" value="1"/>
</dbReference>
<dbReference type="InterPro" id="IPR011333">
    <property type="entry name" value="SKP1/BTB/POZ_sf"/>
</dbReference>
<evidence type="ECO:0000313" key="6">
    <source>
        <dbReference type="Proteomes" id="UP000827889"/>
    </source>
</evidence>
<reference evidence="7" key="1">
    <citation type="submission" date="2025-08" db="UniProtKB">
        <authorList>
            <consortium name="RefSeq"/>
        </authorList>
    </citation>
    <scope>IDENTIFICATION</scope>
    <source>
        <tissue evidence="7">Leaf</tissue>
    </source>
</reference>
<dbReference type="OrthoDB" id="6359816at2759"/>
<evidence type="ECO:0000256" key="2">
    <source>
        <dbReference type="ARBA" id="ARBA00010846"/>
    </source>
</evidence>
<proteinExistence type="inferred from homology"/>
<keyword evidence="6" id="KW-1185">Reference proteome</keyword>
<comment type="similarity">
    <text evidence="2">Belongs to the Tdpoz family.</text>
</comment>
<evidence type="ECO:0000259" key="4">
    <source>
        <dbReference type="PROSITE" id="PS50097"/>
    </source>
</evidence>
<protein>
    <submittedName>
        <fullName evidence="7">BTB/POZ and MATH domain-containing protein 3-like</fullName>
    </submittedName>
</protein>
<dbReference type="PROSITE" id="PS50144">
    <property type="entry name" value="MATH"/>
    <property type="match status" value="1"/>
</dbReference>
<dbReference type="InterPro" id="IPR000210">
    <property type="entry name" value="BTB/POZ_dom"/>
</dbReference>
<accession>A0A8B8PIL8</accession>
<evidence type="ECO:0000259" key="5">
    <source>
        <dbReference type="PROSITE" id="PS50144"/>
    </source>
</evidence>
<gene>
    <name evidence="7" type="primary">LOC115743806</name>
</gene>
<evidence type="ECO:0000256" key="1">
    <source>
        <dbReference type="ARBA" id="ARBA00004906"/>
    </source>
</evidence>
<dbReference type="SUPFAM" id="SSF54695">
    <property type="entry name" value="POZ domain"/>
    <property type="match status" value="1"/>
</dbReference>
<dbReference type="Gene3D" id="2.60.210.10">
    <property type="entry name" value="Apoptosis, Tumor Necrosis Factor Receptor Associated Protein 2, Chain A"/>
    <property type="match status" value="1"/>
</dbReference>
<dbReference type="PANTHER" id="PTHR26379">
    <property type="entry name" value="BTB/POZ AND MATH DOMAIN-CONTAINING PROTEIN 1"/>
    <property type="match status" value="1"/>
</dbReference>
<dbReference type="AlphaFoldDB" id="A0A8B8PIL8"/>
<feature type="compositionally biased region" description="Polar residues" evidence="3">
    <location>
        <begin position="1"/>
        <end position="10"/>
    </location>
</feature>
<dbReference type="GO" id="GO:0016567">
    <property type="term" value="P:protein ubiquitination"/>
    <property type="evidence" value="ECO:0007669"/>
    <property type="project" value="UniProtKB-UniPathway"/>
</dbReference>
<dbReference type="Pfam" id="PF24570">
    <property type="entry name" value="BACK_BPM_SPOP"/>
    <property type="match status" value="1"/>
</dbReference>
<dbReference type="InterPro" id="IPR045005">
    <property type="entry name" value="BPM1-6"/>
</dbReference>
<organism evidence="6 7">
    <name type="scientific">Rhodamnia argentea</name>
    <dbReference type="NCBI Taxonomy" id="178133"/>
    <lineage>
        <taxon>Eukaryota</taxon>
        <taxon>Viridiplantae</taxon>
        <taxon>Streptophyta</taxon>
        <taxon>Embryophyta</taxon>
        <taxon>Tracheophyta</taxon>
        <taxon>Spermatophyta</taxon>
        <taxon>Magnoliopsida</taxon>
        <taxon>eudicotyledons</taxon>
        <taxon>Gunneridae</taxon>
        <taxon>Pentapetalae</taxon>
        <taxon>rosids</taxon>
        <taxon>malvids</taxon>
        <taxon>Myrtales</taxon>
        <taxon>Myrtaceae</taxon>
        <taxon>Myrtoideae</taxon>
        <taxon>Myrteae</taxon>
        <taxon>Australasian group</taxon>
        <taxon>Rhodamnia</taxon>
    </lineage>
</organism>
<feature type="region of interest" description="Disordered" evidence="3">
    <location>
        <begin position="1"/>
        <end position="24"/>
    </location>
</feature>
<dbReference type="RefSeq" id="XP_030534640.1">
    <property type="nucleotide sequence ID" value="XM_030678780.1"/>
</dbReference>
<evidence type="ECO:0000256" key="3">
    <source>
        <dbReference type="SAM" id="MobiDB-lite"/>
    </source>
</evidence>
<dbReference type="UniPathway" id="UPA00143"/>
<name>A0A8B8PIL8_9MYRT</name>
<dbReference type="KEGG" id="rarg:115743806"/>
<dbReference type="Pfam" id="PF00651">
    <property type="entry name" value="BTB"/>
    <property type="match status" value="1"/>
</dbReference>
<feature type="domain" description="BTB" evidence="4">
    <location>
        <begin position="199"/>
        <end position="261"/>
    </location>
</feature>
<dbReference type="SMART" id="SM00225">
    <property type="entry name" value="BTB"/>
    <property type="match status" value="1"/>
</dbReference>